<comment type="function">
    <text evidence="1 6">Removes the N-terminal methionine from nascent proteins. The N-terminal methionine is often cleaved when the second residue in the primary sequence is small and uncharged (Met-Ala-, Cys, Gly, Pro, Ser, Thr, or Val). Requires deformylation of the N(alpha)-formylated initiator methionine before it can be hydrolyzed.</text>
</comment>
<sequence>MIHIYNQKEIEILREGGRILASILEQLVNEVKIGVTSKEIDEIARQLIAEQDATPSFLGYRGFPAAVCISVNDEIVHGLPKDRVFQKNDIVSLDLGLRYKGLCVDKAVTFSVSETNPACQKFLNVVKKSLDLATEQARPGQKLGSISETIQETIEKNGYSVVKDLFGHGVGKRVHEEPTIPNFGRKNSGPVLLEGMVLAIEPMAAMGSGRVELKDDGFTIVSWDGSLTAHFENTVAVTKKGPKVLTIV</sequence>
<feature type="binding site" evidence="6">
    <location>
        <position position="232"/>
    </location>
    <ligand>
        <name>a divalent metal cation</name>
        <dbReference type="ChEBI" id="CHEBI:60240"/>
        <label>2</label>
        <note>catalytic</note>
    </ligand>
</feature>
<feature type="binding site" evidence="6">
    <location>
        <position position="105"/>
    </location>
    <ligand>
        <name>a divalent metal cation</name>
        <dbReference type="ChEBI" id="CHEBI:60240"/>
        <label>1</label>
    </ligand>
</feature>
<feature type="binding site" evidence="6">
    <location>
        <position position="94"/>
    </location>
    <ligand>
        <name>a divalent metal cation</name>
        <dbReference type="ChEBI" id="CHEBI:60240"/>
        <label>1</label>
    </ligand>
</feature>
<feature type="domain" description="Peptidase M24" evidence="8">
    <location>
        <begin position="11"/>
        <end position="239"/>
    </location>
</feature>
<comment type="subunit">
    <text evidence="6">Monomer.</text>
</comment>
<feature type="binding site" evidence="6">
    <location>
        <position position="77"/>
    </location>
    <ligand>
        <name>substrate</name>
    </ligand>
</feature>
<evidence type="ECO:0000259" key="8">
    <source>
        <dbReference type="Pfam" id="PF00557"/>
    </source>
</evidence>
<comment type="cofactor">
    <cofactor evidence="6">
        <name>Co(2+)</name>
        <dbReference type="ChEBI" id="CHEBI:48828"/>
    </cofactor>
    <cofactor evidence="6">
        <name>Zn(2+)</name>
        <dbReference type="ChEBI" id="CHEBI:29105"/>
    </cofactor>
    <cofactor evidence="6">
        <name>Mn(2+)</name>
        <dbReference type="ChEBI" id="CHEBI:29035"/>
    </cofactor>
    <cofactor evidence="6">
        <name>Fe(2+)</name>
        <dbReference type="ChEBI" id="CHEBI:29033"/>
    </cofactor>
    <text evidence="6">Binds 2 divalent metal cations per subunit. Has a high-affinity and a low affinity metal-binding site. The true nature of the physiological cofactor is under debate. The enzyme is active with cobalt, zinc, manganese or divalent iron ions. Most likely, methionine aminopeptidases function as mononuclear Fe(2+)-metalloproteases under physiological conditions, and the catalytically relevant metal-binding site has been assigned to the histidine-containing high-affinity site.</text>
</comment>
<dbReference type="InterPro" id="IPR002467">
    <property type="entry name" value="Pept_M24A_MAP1"/>
</dbReference>
<keyword evidence="5 6" id="KW-0378">Hydrolase</keyword>
<comment type="similarity">
    <text evidence="6">Belongs to the peptidase M24A family. Methionine aminopeptidase type 1 subfamily.</text>
</comment>
<dbReference type="PANTHER" id="PTHR43330:SF27">
    <property type="entry name" value="METHIONINE AMINOPEPTIDASE"/>
    <property type="match status" value="1"/>
</dbReference>
<protein>
    <recommendedName>
        <fullName evidence="6 7">Methionine aminopeptidase</fullName>
        <shortName evidence="6">MAP</shortName>
        <shortName evidence="6">MetAP</shortName>
        <ecNumber evidence="6 7">3.4.11.18</ecNumber>
    </recommendedName>
    <alternativeName>
        <fullName evidence="6">Peptidase M</fullName>
    </alternativeName>
</protein>
<gene>
    <name evidence="6 9" type="primary">map</name>
    <name evidence="9" type="ORF">ENV41_02360</name>
</gene>
<evidence type="ECO:0000256" key="7">
    <source>
        <dbReference type="RuleBase" id="RU003653"/>
    </source>
</evidence>
<evidence type="ECO:0000256" key="5">
    <source>
        <dbReference type="ARBA" id="ARBA00022801"/>
    </source>
</evidence>
<evidence type="ECO:0000256" key="3">
    <source>
        <dbReference type="ARBA" id="ARBA00022670"/>
    </source>
</evidence>
<dbReference type="GO" id="GO:0046872">
    <property type="term" value="F:metal ion binding"/>
    <property type="evidence" value="ECO:0007669"/>
    <property type="project" value="UniProtKB-UniRule"/>
</dbReference>
<keyword evidence="3 6" id="KW-0645">Protease</keyword>
<dbReference type="GO" id="GO:0005829">
    <property type="term" value="C:cytosol"/>
    <property type="evidence" value="ECO:0007669"/>
    <property type="project" value="TreeGrafter"/>
</dbReference>
<feature type="binding site" evidence="6">
    <location>
        <position position="105"/>
    </location>
    <ligand>
        <name>a divalent metal cation</name>
        <dbReference type="ChEBI" id="CHEBI:60240"/>
        <label>2</label>
        <note>catalytic</note>
    </ligand>
</feature>
<keyword evidence="4 6" id="KW-0479">Metal-binding</keyword>
<dbReference type="InterPro" id="IPR001714">
    <property type="entry name" value="Pept_M24_MAP"/>
</dbReference>
<evidence type="ECO:0000256" key="2">
    <source>
        <dbReference type="ARBA" id="ARBA00022438"/>
    </source>
</evidence>
<evidence type="ECO:0000313" key="9">
    <source>
        <dbReference type="EMBL" id="HFZ08959.1"/>
    </source>
</evidence>
<feature type="binding site" evidence="6">
    <location>
        <position position="175"/>
    </location>
    <ligand>
        <name>substrate</name>
    </ligand>
</feature>
<dbReference type="InterPro" id="IPR000994">
    <property type="entry name" value="Pept_M24"/>
</dbReference>
<dbReference type="NCBIfam" id="TIGR00500">
    <property type="entry name" value="met_pdase_I"/>
    <property type="match status" value="1"/>
</dbReference>
<dbReference type="SUPFAM" id="SSF55920">
    <property type="entry name" value="Creatinase/aminopeptidase"/>
    <property type="match status" value="1"/>
</dbReference>
<dbReference type="CDD" id="cd01086">
    <property type="entry name" value="MetAP1"/>
    <property type="match status" value="1"/>
</dbReference>
<dbReference type="PANTHER" id="PTHR43330">
    <property type="entry name" value="METHIONINE AMINOPEPTIDASE"/>
    <property type="match status" value="1"/>
</dbReference>
<comment type="caution">
    <text evidence="9">The sequence shown here is derived from an EMBL/GenBank/DDBJ whole genome shotgun (WGS) entry which is preliminary data.</text>
</comment>
<dbReference type="AlphaFoldDB" id="A0A7V3J9X4"/>
<dbReference type="EC" id="3.4.11.18" evidence="6 7"/>
<name>A0A7V3J9X4_UNCC3</name>
<feature type="binding site" evidence="6">
    <location>
        <position position="232"/>
    </location>
    <ligand>
        <name>a divalent metal cation</name>
        <dbReference type="ChEBI" id="CHEBI:60240"/>
        <label>1</label>
    </ligand>
</feature>
<feature type="binding site" evidence="6">
    <location>
        <position position="168"/>
    </location>
    <ligand>
        <name>a divalent metal cation</name>
        <dbReference type="ChEBI" id="CHEBI:60240"/>
        <label>2</label>
        <note>catalytic</note>
    </ligand>
</feature>
<comment type="catalytic activity">
    <reaction evidence="6 7">
        <text>Release of N-terminal amino acids, preferentially methionine, from peptides and arylamides.</text>
        <dbReference type="EC" id="3.4.11.18"/>
    </reaction>
</comment>
<evidence type="ECO:0000256" key="1">
    <source>
        <dbReference type="ARBA" id="ARBA00002521"/>
    </source>
</evidence>
<accession>A0A7V3J9X4</accession>
<dbReference type="EMBL" id="DTGG01000075">
    <property type="protein sequence ID" value="HFZ08959.1"/>
    <property type="molecule type" value="Genomic_DNA"/>
</dbReference>
<dbReference type="HAMAP" id="MF_01974">
    <property type="entry name" value="MetAP_1"/>
    <property type="match status" value="1"/>
</dbReference>
<proteinExistence type="inferred from homology"/>
<reference evidence="9" key="1">
    <citation type="journal article" date="2020" name="mSystems">
        <title>Genome- and Community-Level Interaction Insights into Carbon Utilization and Element Cycling Functions of Hydrothermarchaeota in Hydrothermal Sediment.</title>
        <authorList>
            <person name="Zhou Z."/>
            <person name="Liu Y."/>
            <person name="Xu W."/>
            <person name="Pan J."/>
            <person name="Luo Z.H."/>
            <person name="Li M."/>
        </authorList>
    </citation>
    <scope>NUCLEOTIDE SEQUENCE [LARGE SCALE GENOMIC DNA]</scope>
    <source>
        <strain evidence="9">SpSt-757</strain>
    </source>
</reference>
<feature type="binding site" evidence="6">
    <location>
        <position position="201"/>
    </location>
    <ligand>
        <name>a divalent metal cation</name>
        <dbReference type="ChEBI" id="CHEBI:60240"/>
        <label>2</label>
        <note>catalytic</note>
    </ligand>
</feature>
<evidence type="ECO:0000256" key="4">
    <source>
        <dbReference type="ARBA" id="ARBA00022723"/>
    </source>
</evidence>
<dbReference type="PRINTS" id="PR00599">
    <property type="entry name" value="MAPEPTIDASE"/>
</dbReference>
<dbReference type="InterPro" id="IPR036005">
    <property type="entry name" value="Creatinase/aminopeptidase-like"/>
</dbReference>
<dbReference type="GO" id="GO:0070006">
    <property type="term" value="F:metalloaminopeptidase activity"/>
    <property type="evidence" value="ECO:0007669"/>
    <property type="project" value="UniProtKB-UniRule"/>
</dbReference>
<dbReference type="Pfam" id="PF00557">
    <property type="entry name" value="Peptidase_M24"/>
    <property type="match status" value="1"/>
</dbReference>
<dbReference type="GO" id="GO:0006508">
    <property type="term" value="P:proteolysis"/>
    <property type="evidence" value="ECO:0007669"/>
    <property type="project" value="UniProtKB-KW"/>
</dbReference>
<organism evidence="9">
    <name type="scientific">candidate division CPR3 bacterium</name>
    <dbReference type="NCBI Taxonomy" id="2268181"/>
    <lineage>
        <taxon>Bacteria</taxon>
        <taxon>Bacteria division CPR3</taxon>
    </lineage>
</organism>
<dbReference type="Gene3D" id="3.90.230.10">
    <property type="entry name" value="Creatinase/methionine aminopeptidase superfamily"/>
    <property type="match status" value="1"/>
</dbReference>
<dbReference type="GO" id="GO:0004239">
    <property type="term" value="F:initiator methionyl aminopeptidase activity"/>
    <property type="evidence" value="ECO:0007669"/>
    <property type="project" value="UniProtKB-UniRule"/>
</dbReference>
<keyword evidence="2 6" id="KW-0031">Aminopeptidase</keyword>
<evidence type="ECO:0000256" key="6">
    <source>
        <dbReference type="HAMAP-Rule" id="MF_01974"/>
    </source>
</evidence>